<reference evidence="2" key="1">
    <citation type="submission" date="2022-06" db="EMBL/GenBank/DDBJ databases">
        <authorList>
            <person name="He X."/>
            <person name="Cao L."/>
            <person name="Zhang S."/>
            <person name="Xiao J."/>
            <person name="Tong Y."/>
        </authorList>
    </citation>
    <scope>NUCLEOTIDE SEQUENCE</scope>
</reference>
<proteinExistence type="predicted"/>
<evidence type="ECO:0000313" key="3">
    <source>
        <dbReference type="Proteomes" id="UP001059684"/>
    </source>
</evidence>
<evidence type="ECO:0000256" key="1">
    <source>
        <dbReference type="SAM" id="Coils"/>
    </source>
</evidence>
<protein>
    <submittedName>
        <fullName evidence="2">Uncharacterized protein</fullName>
    </submittedName>
</protein>
<keyword evidence="1" id="KW-0175">Coiled coil</keyword>
<evidence type="ECO:0000313" key="2">
    <source>
        <dbReference type="EMBL" id="UTQ79795.1"/>
    </source>
</evidence>
<feature type="coiled-coil region" evidence="1">
    <location>
        <begin position="182"/>
        <end position="209"/>
    </location>
</feature>
<dbReference type="EMBL" id="ON677538">
    <property type="protein sequence ID" value="UTQ79795.1"/>
    <property type="molecule type" value="Genomic_DNA"/>
</dbReference>
<name>A0A9E7NMU4_9CAUD</name>
<keyword evidence="3" id="KW-1185">Reference proteome</keyword>
<accession>A0A9E7NMU4</accession>
<dbReference type="Proteomes" id="UP001059684">
    <property type="component" value="Segment"/>
</dbReference>
<sequence>MIETAIQLYATRFDAIFANGVWWVDSDITRVLDTSKVGALYKWKLAAFKGKMFVSYNCLVAAIYTFGLLGGAAEWHCISSNALNKALLEQLYPLEERVSKAEQDVESLTHQYRDAMDNYQESLKTSNYWAKEYRELKDRFDAMSELSALQNGSLEEDSRRIEELKFSLSLNEMQAECDAQTIEALKKELNSVKSKLATANEKLETLRSVFKMGDANEPNT</sequence>
<organism evidence="2 3">
    <name type="scientific">Plectonema phage JingP1</name>
    <dbReference type="NCBI Taxonomy" id="2961687"/>
    <lineage>
        <taxon>Viruses</taxon>
        <taxon>Duplodnaviria</taxon>
        <taxon>Heunggongvirae</taxon>
        <taxon>Uroviricota</taxon>
        <taxon>Caudoviricetes</taxon>
        <taxon>Saffermanviridae</taxon>
        <taxon>Morrisvirus</taxon>
        <taxon>Morrisvirus JingP1</taxon>
    </lineage>
</organism>